<dbReference type="RefSeq" id="WP_378936607.1">
    <property type="nucleotide sequence ID" value="NZ_JBHLVO010000019.1"/>
</dbReference>
<evidence type="ECO:0000256" key="2">
    <source>
        <dbReference type="ARBA" id="ARBA00005262"/>
    </source>
</evidence>
<evidence type="ECO:0000256" key="6">
    <source>
        <dbReference type="ARBA" id="ARBA00023136"/>
    </source>
</evidence>
<evidence type="ECO:0000313" key="9">
    <source>
        <dbReference type="Proteomes" id="UP001589854"/>
    </source>
</evidence>
<dbReference type="PANTHER" id="PTHR43663">
    <property type="entry name" value="CHROMATE TRANSPORT PROTEIN-RELATED"/>
    <property type="match status" value="1"/>
</dbReference>
<comment type="caution">
    <text evidence="8">The sequence shown here is derived from an EMBL/GenBank/DDBJ whole genome shotgun (WGS) entry which is preliminary data.</text>
</comment>
<protein>
    <submittedName>
        <fullName evidence="8">Chromate transporter</fullName>
    </submittedName>
</protein>
<name>A0ABV6GI57_9BACI</name>
<evidence type="ECO:0000256" key="7">
    <source>
        <dbReference type="SAM" id="Phobius"/>
    </source>
</evidence>
<dbReference type="Proteomes" id="UP001589854">
    <property type="component" value="Unassembled WGS sequence"/>
</dbReference>
<keyword evidence="3" id="KW-1003">Cell membrane</keyword>
<organism evidence="8 9">
    <name type="scientific">Metabacillus herbersteinensis</name>
    <dbReference type="NCBI Taxonomy" id="283816"/>
    <lineage>
        <taxon>Bacteria</taxon>
        <taxon>Bacillati</taxon>
        <taxon>Bacillota</taxon>
        <taxon>Bacilli</taxon>
        <taxon>Bacillales</taxon>
        <taxon>Bacillaceae</taxon>
        <taxon>Metabacillus</taxon>
    </lineage>
</organism>
<dbReference type="Pfam" id="PF02417">
    <property type="entry name" value="Chromate_transp"/>
    <property type="match status" value="1"/>
</dbReference>
<proteinExistence type="inferred from homology"/>
<keyword evidence="9" id="KW-1185">Reference proteome</keyword>
<feature type="transmembrane region" description="Helical" evidence="7">
    <location>
        <begin position="56"/>
        <end position="73"/>
    </location>
</feature>
<evidence type="ECO:0000256" key="3">
    <source>
        <dbReference type="ARBA" id="ARBA00022475"/>
    </source>
</evidence>
<comment type="subcellular location">
    <subcellularLocation>
        <location evidence="1">Cell membrane</location>
        <topology evidence="1">Multi-pass membrane protein</topology>
    </subcellularLocation>
</comment>
<feature type="transmembrane region" description="Helical" evidence="7">
    <location>
        <begin position="12"/>
        <end position="36"/>
    </location>
</feature>
<dbReference type="PANTHER" id="PTHR43663:SF1">
    <property type="entry name" value="CHROMATE TRANSPORTER"/>
    <property type="match status" value="1"/>
</dbReference>
<evidence type="ECO:0000256" key="5">
    <source>
        <dbReference type="ARBA" id="ARBA00022989"/>
    </source>
</evidence>
<keyword evidence="4 7" id="KW-0812">Transmembrane</keyword>
<keyword evidence="5 7" id="KW-1133">Transmembrane helix</keyword>
<reference evidence="8 9" key="1">
    <citation type="submission" date="2024-09" db="EMBL/GenBank/DDBJ databases">
        <authorList>
            <person name="Sun Q."/>
            <person name="Mori K."/>
        </authorList>
    </citation>
    <scope>NUCLEOTIDE SEQUENCE [LARGE SCALE GENOMIC DNA]</scope>
    <source>
        <strain evidence="8 9">CCM 7228</strain>
    </source>
</reference>
<keyword evidence="6 7" id="KW-0472">Membrane</keyword>
<accession>A0ABV6GI57</accession>
<evidence type="ECO:0000256" key="4">
    <source>
        <dbReference type="ARBA" id="ARBA00022692"/>
    </source>
</evidence>
<sequence length="75" mass="8168">MFKEYSSQGFAGAVVSALGMILPSLIIILIVVTFFYKASKNRVVQSAFYGLRPMNVGLIFYAAIKFAISNSLIGL</sequence>
<comment type="similarity">
    <text evidence="2">Belongs to the chromate ion transporter (CHR) (TC 2.A.51) family.</text>
</comment>
<evidence type="ECO:0000256" key="1">
    <source>
        <dbReference type="ARBA" id="ARBA00004651"/>
    </source>
</evidence>
<gene>
    <name evidence="8" type="ORF">ACFFIX_18315</name>
</gene>
<dbReference type="InterPro" id="IPR052518">
    <property type="entry name" value="CHR_Transporter"/>
</dbReference>
<evidence type="ECO:0000313" key="8">
    <source>
        <dbReference type="EMBL" id="MFC0273362.1"/>
    </source>
</evidence>
<dbReference type="EMBL" id="JBHLVO010000019">
    <property type="protein sequence ID" value="MFC0273362.1"/>
    <property type="molecule type" value="Genomic_DNA"/>
</dbReference>
<dbReference type="InterPro" id="IPR003370">
    <property type="entry name" value="Chromate_transpt"/>
</dbReference>